<reference evidence="1" key="1">
    <citation type="journal article" date="2020" name="Nature">
        <title>Giant virus diversity and host interactions through global metagenomics.</title>
        <authorList>
            <person name="Schulz F."/>
            <person name="Roux S."/>
            <person name="Paez-Espino D."/>
            <person name="Jungbluth S."/>
            <person name="Walsh D.A."/>
            <person name="Denef V.J."/>
            <person name="McMahon K.D."/>
            <person name="Konstantinidis K.T."/>
            <person name="Eloe-Fadrosh E.A."/>
            <person name="Kyrpides N.C."/>
            <person name="Woyke T."/>
        </authorList>
    </citation>
    <scope>NUCLEOTIDE SEQUENCE</scope>
    <source>
        <strain evidence="1">GVMAG-M-3300020182-33</strain>
    </source>
</reference>
<name>A0A6C0C1Z3_9ZZZZ</name>
<organism evidence="1">
    <name type="scientific">viral metagenome</name>
    <dbReference type="NCBI Taxonomy" id="1070528"/>
    <lineage>
        <taxon>unclassified sequences</taxon>
        <taxon>metagenomes</taxon>
        <taxon>organismal metagenomes</taxon>
    </lineage>
</organism>
<dbReference type="Gene3D" id="2.160.20.10">
    <property type="entry name" value="Single-stranded right-handed beta-helix, Pectin lyase-like"/>
    <property type="match status" value="1"/>
</dbReference>
<protein>
    <submittedName>
        <fullName evidence="1">Uncharacterized protein</fullName>
    </submittedName>
</protein>
<evidence type="ECO:0000313" key="1">
    <source>
        <dbReference type="EMBL" id="QHS97804.1"/>
    </source>
</evidence>
<dbReference type="InterPro" id="IPR011050">
    <property type="entry name" value="Pectin_lyase_fold/virulence"/>
</dbReference>
<dbReference type="AlphaFoldDB" id="A0A6C0C1Z3"/>
<dbReference type="InterPro" id="IPR012334">
    <property type="entry name" value="Pectin_lyas_fold"/>
</dbReference>
<accession>A0A6C0C1Z3</accession>
<dbReference type="EMBL" id="MN739304">
    <property type="protein sequence ID" value="QHS97804.1"/>
    <property type="molecule type" value="Genomic_DNA"/>
</dbReference>
<sequence length="627" mass="67796">MDLTLLLFICLVSSIALFSYVFFKKHVPSPSPIPAPTSLPDQTDILVRCPRVKICWPNTGPLQLTHCSEESSCEYGWNDLQSHRAILFHDGDYTQTDLSVPSPKNVSSNTLVIGYYQSAMGLSPVGAATALLAAVQVETGANPSPCALDNFWRSISNITVKQTLNWFVSQAAPFRQMIVDGDTNLTRGLDGGCYASGGYGGNSILQNINMNGNQQWLLRNCRFSTWMGNMWNNVALDCTGDLQVGSSPCLTATINTSALPGGVPPFLAYKNDAYGIVVPKFYASNVPQGYIEILENETFLSLSAGEVFVASEDNFDNAALNDAVNAGLNILFTPGTYRINLQITRANVVIMGIGQPILQGAPAIRISAPGVTLSSLLLESTTTETPNAILLVDAHDGASPESPCRLIDIWVRHGSETIEESLLLPALQDLVAIHQSYTYIDNIWAWRQDHTAKISGGVGRNVAIAQHAIHIYPEASGVTCVGTQAEHSLQSPVYWEGASGTLIFLQVELPYEITANTLVPGLLVTGDNFIGVNLGVYIYTPAKWSCQDCSVPCGVRVERGVKNPQFQNVITVQLNIEGGMRSVIDHVLCVDDDVLGGPTSTLQNGRPVCINKYPLDSIRPIINNAYS</sequence>
<proteinExistence type="predicted"/>
<dbReference type="SUPFAM" id="SSF51126">
    <property type="entry name" value="Pectin lyase-like"/>
    <property type="match status" value="1"/>
</dbReference>